<feature type="compositionally biased region" description="Polar residues" evidence="2">
    <location>
        <begin position="96"/>
        <end position="108"/>
    </location>
</feature>
<feature type="region of interest" description="Disordered" evidence="2">
    <location>
        <begin position="1"/>
        <end position="39"/>
    </location>
</feature>
<dbReference type="SMART" id="SM01208">
    <property type="entry name" value="G5"/>
    <property type="match status" value="1"/>
</dbReference>
<keyword evidence="3" id="KW-0812">Transmembrane</keyword>
<dbReference type="Proteomes" id="UP001332243">
    <property type="component" value="Unassembled WGS sequence"/>
</dbReference>
<feature type="domain" description="G5" evidence="4">
    <location>
        <begin position="136"/>
        <end position="216"/>
    </location>
</feature>
<name>A0ABU7S0M3_9ACTN</name>
<dbReference type="Pfam" id="PF07501">
    <property type="entry name" value="G5"/>
    <property type="match status" value="1"/>
</dbReference>
<accession>A0ABU7S0M3</accession>
<feature type="region of interest" description="Disordered" evidence="2">
    <location>
        <begin position="69"/>
        <end position="172"/>
    </location>
</feature>
<keyword evidence="3" id="KW-1133">Transmembrane helix</keyword>
<dbReference type="EMBL" id="JAZGQK010000026">
    <property type="protein sequence ID" value="MEE6262291.1"/>
    <property type="molecule type" value="Genomic_DNA"/>
</dbReference>
<dbReference type="Gene3D" id="2.20.230.10">
    <property type="entry name" value="Resuscitation-promoting factor rpfb"/>
    <property type="match status" value="1"/>
</dbReference>
<keyword evidence="6" id="KW-1185">Reference proteome</keyword>
<feature type="compositionally biased region" description="Low complexity" evidence="2">
    <location>
        <begin position="121"/>
        <end position="138"/>
    </location>
</feature>
<sequence length="272" mass="27850">MTSQTPYEPSGHGYPTQPMPAVPYRPGYPAGPPVRRPGRLGPGQKAALIVGAPVLALLLCCGGLVAIGSGAEDPKQTAAGTSAGDARDPRAADSATAISSAPSDSGTPAGSAPTEPAEAGPQVTTPAANPTTPSAGPTVEKRTTTETRNIPFGERTVQDSSLAKGTRKVRTKGVPGRKTLTYEVTYTNGVQTGKRLVDEEVTRRPVTQVVAVGTRETRNCDPNYSGCVPVASDVDCAGGSGNGPAYVEGPVEVIGRDIYDLDRDGDGYGCDD</sequence>
<feature type="transmembrane region" description="Helical" evidence="3">
    <location>
        <begin position="46"/>
        <end position="67"/>
    </location>
</feature>
<protein>
    <submittedName>
        <fullName evidence="5">G5 domain-containing protein</fullName>
    </submittedName>
</protein>
<gene>
    <name evidence="5" type="ORF">V1633_27790</name>
</gene>
<evidence type="ECO:0000256" key="1">
    <source>
        <dbReference type="ARBA" id="ARBA00022729"/>
    </source>
</evidence>
<proteinExistence type="predicted"/>
<organism evidence="5 6">
    <name type="scientific">Plantactinospora sonchi</name>
    <dbReference type="NCBI Taxonomy" id="1544735"/>
    <lineage>
        <taxon>Bacteria</taxon>
        <taxon>Bacillati</taxon>
        <taxon>Actinomycetota</taxon>
        <taxon>Actinomycetes</taxon>
        <taxon>Micromonosporales</taxon>
        <taxon>Micromonosporaceae</taxon>
        <taxon>Plantactinospora</taxon>
    </lineage>
</organism>
<keyword evidence="3" id="KW-0472">Membrane</keyword>
<dbReference type="InterPro" id="IPR011098">
    <property type="entry name" value="G5_dom"/>
</dbReference>
<dbReference type="RefSeq" id="WP_331217218.1">
    <property type="nucleotide sequence ID" value="NZ_JAZGQK010000026.1"/>
</dbReference>
<comment type="caution">
    <text evidence="5">The sequence shown here is derived from an EMBL/GenBank/DDBJ whole genome shotgun (WGS) entry which is preliminary data.</text>
</comment>
<evidence type="ECO:0000256" key="3">
    <source>
        <dbReference type="SAM" id="Phobius"/>
    </source>
</evidence>
<keyword evidence="1" id="KW-0732">Signal</keyword>
<reference evidence="5 6" key="1">
    <citation type="submission" date="2024-01" db="EMBL/GenBank/DDBJ databases">
        <title>Genome insights into Plantactinospora sonchi sp. nov.</title>
        <authorList>
            <person name="Wang L."/>
        </authorList>
    </citation>
    <scope>NUCLEOTIDE SEQUENCE [LARGE SCALE GENOMIC DNA]</scope>
    <source>
        <strain evidence="5 6">NEAU-QY2</strain>
    </source>
</reference>
<dbReference type="PROSITE" id="PS51109">
    <property type="entry name" value="G5"/>
    <property type="match status" value="1"/>
</dbReference>
<evidence type="ECO:0000313" key="6">
    <source>
        <dbReference type="Proteomes" id="UP001332243"/>
    </source>
</evidence>
<evidence type="ECO:0000259" key="4">
    <source>
        <dbReference type="PROSITE" id="PS51109"/>
    </source>
</evidence>
<evidence type="ECO:0000256" key="2">
    <source>
        <dbReference type="SAM" id="MobiDB-lite"/>
    </source>
</evidence>
<evidence type="ECO:0000313" key="5">
    <source>
        <dbReference type="EMBL" id="MEE6262291.1"/>
    </source>
</evidence>